<feature type="compositionally biased region" description="Basic and acidic residues" evidence="1">
    <location>
        <begin position="143"/>
        <end position="152"/>
    </location>
</feature>
<dbReference type="GeneID" id="91101836"/>
<evidence type="ECO:0000313" key="3">
    <source>
        <dbReference type="Proteomes" id="UP001358614"/>
    </source>
</evidence>
<dbReference type="KEGG" id="ker:91101836"/>
<feature type="compositionally biased region" description="Polar residues" evidence="1">
    <location>
        <begin position="81"/>
        <end position="107"/>
    </location>
</feature>
<dbReference type="EMBL" id="CP144089">
    <property type="protein sequence ID" value="WWD04961.1"/>
    <property type="molecule type" value="Genomic_DNA"/>
</dbReference>
<gene>
    <name evidence="2" type="ORF">V865_003032</name>
</gene>
<keyword evidence="3" id="KW-1185">Reference proteome</keyword>
<reference evidence="2 3" key="1">
    <citation type="submission" date="2024-01" db="EMBL/GenBank/DDBJ databases">
        <title>Comparative genomics of Cryptococcus and Kwoniella reveals pathogenesis evolution and contrasting modes of karyotype evolution via chromosome fusion or intercentromeric recombination.</title>
        <authorList>
            <person name="Coelho M.A."/>
            <person name="David-Palma M."/>
            <person name="Shea T."/>
            <person name="Bowers K."/>
            <person name="McGinley-Smith S."/>
            <person name="Mohammad A.W."/>
            <person name="Gnirke A."/>
            <person name="Yurkov A.M."/>
            <person name="Nowrousian M."/>
            <person name="Sun S."/>
            <person name="Cuomo C.A."/>
            <person name="Heitman J."/>
        </authorList>
    </citation>
    <scope>NUCLEOTIDE SEQUENCE [LARGE SCALE GENOMIC DNA]</scope>
    <source>
        <strain evidence="2 3">PYCC6329</strain>
    </source>
</reference>
<dbReference type="RefSeq" id="XP_066082928.1">
    <property type="nucleotide sequence ID" value="XM_066226831.1"/>
</dbReference>
<evidence type="ECO:0000313" key="2">
    <source>
        <dbReference type="EMBL" id="WWD04961.1"/>
    </source>
</evidence>
<name>A0AAX4KEG0_9TREE</name>
<proteinExistence type="predicted"/>
<evidence type="ECO:0000256" key="1">
    <source>
        <dbReference type="SAM" id="MobiDB-lite"/>
    </source>
</evidence>
<dbReference type="AlphaFoldDB" id="A0AAX4KEG0"/>
<organism evidence="2 3">
    <name type="scientific">Kwoniella europaea PYCC6329</name>
    <dbReference type="NCBI Taxonomy" id="1423913"/>
    <lineage>
        <taxon>Eukaryota</taxon>
        <taxon>Fungi</taxon>
        <taxon>Dikarya</taxon>
        <taxon>Basidiomycota</taxon>
        <taxon>Agaricomycotina</taxon>
        <taxon>Tremellomycetes</taxon>
        <taxon>Tremellales</taxon>
        <taxon>Cryptococcaceae</taxon>
        <taxon>Kwoniella</taxon>
    </lineage>
</organism>
<feature type="region of interest" description="Disordered" evidence="1">
    <location>
        <begin position="57"/>
        <end position="152"/>
    </location>
</feature>
<sequence>MAALPYFDTIVEAARPNRTSLPVSFGRSNLSDPFGIRAAERELNNLFGSIPGLGPSGSFRPNREANRAFGNHFGQFGVRVPNSSNPPGQSKRTTASSNTKINTTSGTGTEGRRARDEIVYPEWWTNGSPEPSEGVVLHADSSGSKDTEVLTY</sequence>
<dbReference type="Proteomes" id="UP001358614">
    <property type="component" value="Chromosome 1"/>
</dbReference>
<accession>A0AAX4KEG0</accession>
<protein>
    <submittedName>
        <fullName evidence="2">Uncharacterized protein</fullName>
    </submittedName>
</protein>